<sequence length="66" mass="6733">CSVSPATASESLAAHGCCGKSLCLETDVPHRAGGLGGQHSLTRSMLDVGNLLWGSHRFPLPGLSTS</sequence>
<gene>
    <name evidence="1" type="ORF">HGM15179_009899</name>
</gene>
<proteinExistence type="predicted"/>
<dbReference type="Proteomes" id="UP000796761">
    <property type="component" value="Unassembled WGS sequence"/>
</dbReference>
<keyword evidence="2" id="KW-1185">Reference proteome</keyword>
<feature type="non-terminal residue" evidence="1">
    <location>
        <position position="66"/>
    </location>
</feature>
<name>A0A8K1LKJ3_9PASS</name>
<feature type="non-terminal residue" evidence="1">
    <location>
        <position position="1"/>
    </location>
</feature>
<protein>
    <submittedName>
        <fullName evidence="1">Uncharacterized protein</fullName>
    </submittedName>
</protein>
<reference evidence="1" key="1">
    <citation type="submission" date="2019-04" db="EMBL/GenBank/DDBJ databases">
        <title>Genome assembly of Zosterops borbonicus 15179.</title>
        <authorList>
            <person name="Leroy T."/>
            <person name="Anselmetti Y."/>
            <person name="Tilak M.-K."/>
            <person name="Nabholz B."/>
        </authorList>
    </citation>
    <scope>NUCLEOTIDE SEQUENCE</scope>
    <source>
        <strain evidence="1">HGM_15179</strain>
        <tissue evidence="1">Muscle</tissue>
    </source>
</reference>
<evidence type="ECO:0000313" key="1">
    <source>
        <dbReference type="EMBL" id="TRZ17207.1"/>
    </source>
</evidence>
<organism evidence="1 2">
    <name type="scientific">Zosterops borbonicus</name>
    <dbReference type="NCBI Taxonomy" id="364589"/>
    <lineage>
        <taxon>Eukaryota</taxon>
        <taxon>Metazoa</taxon>
        <taxon>Chordata</taxon>
        <taxon>Craniata</taxon>
        <taxon>Vertebrata</taxon>
        <taxon>Euteleostomi</taxon>
        <taxon>Archelosauria</taxon>
        <taxon>Archosauria</taxon>
        <taxon>Dinosauria</taxon>
        <taxon>Saurischia</taxon>
        <taxon>Theropoda</taxon>
        <taxon>Coelurosauria</taxon>
        <taxon>Aves</taxon>
        <taxon>Neognathae</taxon>
        <taxon>Neoaves</taxon>
        <taxon>Telluraves</taxon>
        <taxon>Australaves</taxon>
        <taxon>Passeriformes</taxon>
        <taxon>Sylvioidea</taxon>
        <taxon>Zosteropidae</taxon>
        <taxon>Zosterops</taxon>
    </lineage>
</organism>
<dbReference type="EMBL" id="SWJQ01000280">
    <property type="protein sequence ID" value="TRZ17207.1"/>
    <property type="molecule type" value="Genomic_DNA"/>
</dbReference>
<comment type="caution">
    <text evidence="1">The sequence shown here is derived from an EMBL/GenBank/DDBJ whole genome shotgun (WGS) entry which is preliminary data.</text>
</comment>
<accession>A0A8K1LKJ3</accession>
<dbReference type="AlphaFoldDB" id="A0A8K1LKJ3"/>
<evidence type="ECO:0000313" key="2">
    <source>
        <dbReference type="Proteomes" id="UP000796761"/>
    </source>
</evidence>